<dbReference type="FunFam" id="3.90.550.10:FF:000003">
    <property type="entry name" value="2-C-methyl-D-erythritol 4-phosphate cytidylyltransferase"/>
    <property type="match status" value="1"/>
</dbReference>
<dbReference type="PROSITE" id="PS01295">
    <property type="entry name" value="ISPD"/>
    <property type="match status" value="1"/>
</dbReference>
<dbReference type="InterPro" id="IPR050088">
    <property type="entry name" value="IspD/TarI_cytidylyltransf_bact"/>
</dbReference>
<dbReference type="PANTHER" id="PTHR32125:SF4">
    <property type="entry name" value="2-C-METHYL-D-ERYTHRITOL 4-PHOSPHATE CYTIDYLYLTRANSFERASE, CHLOROPLASTIC"/>
    <property type="match status" value="1"/>
</dbReference>
<dbReference type="UniPathway" id="UPA00056">
    <property type="reaction ID" value="UER00093"/>
</dbReference>
<keyword evidence="7 9" id="KW-0548">Nucleotidyltransferase</keyword>
<keyword evidence="6 9" id="KW-0808">Transferase</keyword>
<dbReference type="PANTHER" id="PTHR32125">
    <property type="entry name" value="2-C-METHYL-D-ERYTHRITOL 4-PHOSPHATE CYTIDYLYLTRANSFERASE, CHLOROPLASTIC"/>
    <property type="match status" value="1"/>
</dbReference>
<protein>
    <recommendedName>
        <fullName evidence="5">2-C-methyl-D-erythritol 4-phosphate cytidylyltransferase</fullName>
        <ecNumber evidence="4">2.7.7.60</ecNumber>
    </recommendedName>
</protein>
<dbReference type="InterPro" id="IPR001228">
    <property type="entry name" value="IspD"/>
</dbReference>
<evidence type="ECO:0000256" key="4">
    <source>
        <dbReference type="ARBA" id="ARBA00012526"/>
    </source>
</evidence>
<evidence type="ECO:0000256" key="3">
    <source>
        <dbReference type="ARBA" id="ARBA00009789"/>
    </source>
</evidence>
<dbReference type="EC" id="2.7.7.60" evidence="4"/>
<gene>
    <name evidence="9" type="primary">ispD</name>
    <name evidence="9" type="ORF">ENV60_00915</name>
</gene>
<evidence type="ECO:0000256" key="6">
    <source>
        <dbReference type="ARBA" id="ARBA00022679"/>
    </source>
</evidence>
<dbReference type="SUPFAM" id="SSF53448">
    <property type="entry name" value="Nucleotide-diphospho-sugar transferases"/>
    <property type="match status" value="1"/>
</dbReference>
<organism evidence="9">
    <name type="scientific">candidate division WOR-3 bacterium</name>
    <dbReference type="NCBI Taxonomy" id="2052148"/>
    <lineage>
        <taxon>Bacteria</taxon>
        <taxon>Bacteria division WOR-3</taxon>
    </lineage>
</organism>
<dbReference type="EMBL" id="DTGZ01000015">
    <property type="protein sequence ID" value="HGV96846.1"/>
    <property type="molecule type" value="Genomic_DNA"/>
</dbReference>
<dbReference type="InterPro" id="IPR029044">
    <property type="entry name" value="Nucleotide-diphossugar_trans"/>
</dbReference>
<evidence type="ECO:0000256" key="5">
    <source>
        <dbReference type="ARBA" id="ARBA00019056"/>
    </source>
</evidence>
<name>A0A7C4TB70_UNCW3</name>
<dbReference type="Pfam" id="PF01128">
    <property type="entry name" value="IspD"/>
    <property type="match status" value="1"/>
</dbReference>
<evidence type="ECO:0000313" key="9">
    <source>
        <dbReference type="EMBL" id="HGV96846.1"/>
    </source>
</evidence>
<comment type="similarity">
    <text evidence="3">Belongs to the IspD/TarI cytidylyltransferase family. IspD subfamily.</text>
</comment>
<dbReference type="CDD" id="cd02516">
    <property type="entry name" value="CDP-ME_synthetase"/>
    <property type="match status" value="1"/>
</dbReference>
<keyword evidence="8" id="KW-0414">Isoprene biosynthesis</keyword>
<evidence type="ECO:0000256" key="2">
    <source>
        <dbReference type="ARBA" id="ARBA00004787"/>
    </source>
</evidence>
<dbReference type="GO" id="GO:0050518">
    <property type="term" value="F:2-C-methyl-D-erythritol 4-phosphate cytidylyltransferase activity"/>
    <property type="evidence" value="ECO:0007669"/>
    <property type="project" value="UniProtKB-EC"/>
</dbReference>
<comment type="pathway">
    <text evidence="2">Isoprenoid biosynthesis; isopentenyl diphosphate biosynthesis via DXP pathway; isopentenyl diphosphate from 1-deoxy-D-xylulose 5-phosphate: step 2/6.</text>
</comment>
<sequence>MRQSMLFASASSPFESATNRVKAKLSLNSMKVYAIIVAGGKGRRFGGMKQFFTFKGKPILVHTIEIFERNKNVNSIILVVPPRMIGRTKMLLKTYELKKIEKIVPGGKRRQNSVLNGMKAIEKKDAIVVIHDAVRPFVSQNLINRGIRLCKKYQAVIFGLPVFETVKYARRNRVIKTVSREGLFTIQTPQVFQYQYLYSAYEKVDFKKNFTDESQILESAGLPVYIFKGEVKNIKITTREDLTKAI</sequence>
<dbReference type="NCBIfam" id="TIGR00453">
    <property type="entry name" value="ispD"/>
    <property type="match status" value="1"/>
</dbReference>
<comment type="catalytic activity">
    <reaction evidence="1">
        <text>2-C-methyl-D-erythritol 4-phosphate + CTP + H(+) = 4-CDP-2-C-methyl-D-erythritol + diphosphate</text>
        <dbReference type="Rhea" id="RHEA:13429"/>
        <dbReference type="ChEBI" id="CHEBI:15378"/>
        <dbReference type="ChEBI" id="CHEBI:33019"/>
        <dbReference type="ChEBI" id="CHEBI:37563"/>
        <dbReference type="ChEBI" id="CHEBI:57823"/>
        <dbReference type="ChEBI" id="CHEBI:58262"/>
        <dbReference type="EC" id="2.7.7.60"/>
    </reaction>
</comment>
<reference evidence="9" key="1">
    <citation type="journal article" date="2020" name="mSystems">
        <title>Genome- and Community-Level Interaction Insights into Carbon Utilization and Element Cycling Functions of Hydrothermarchaeota in Hydrothermal Sediment.</title>
        <authorList>
            <person name="Zhou Z."/>
            <person name="Liu Y."/>
            <person name="Xu W."/>
            <person name="Pan J."/>
            <person name="Luo Z.H."/>
            <person name="Li M."/>
        </authorList>
    </citation>
    <scope>NUCLEOTIDE SEQUENCE [LARGE SCALE GENOMIC DNA]</scope>
    <source>
        <strain evidence="9">SpSt-774</strain>
    </source>
</reference>
<comment type="caution">
    <text evidence="9">The sequence shown here is derived from an EMBL/GenBank/DDBJ whole genome shotgun (WGS) entry which is preliminary data.</text>
</comment>
<dbReference type="InterPro" id="IPR018294">
    <property type="entry name" value="ISPD_synthase_CS"/>
</dbReference>
<dbReference type="InterPro" id="IPR034683">
    <property type="entry name" value="IspD/TarI"/>
</dbReference>
<proteinExistence type="inferred from homology"/>
<evidence type="ECO:0000256" key="1">
    <source>
        <dbReference type="ARBA" id="ARBA00001282"/>
    </source>
</evidence>
<evidence type="ECO:0000256" key="8">
    <source>
        <dbReference type="ARBA" id="ARBA00023229"/>
    </source>
</evidence>
<evidence type="ECO:0000256" key="7">
    <source>
        <dbReference type="ARBA" id="ARBA00022695"/>
    </source>
</evidence>
<dbReference type="AlphaFoldDB" id="A0A7C4TB70"/>
<dbReference type="GO" id="GO:0019288">
    <property type="term" value="P:isopentenyl diphosphate biosynthetic process, methylerythritol 4-phosphate pathway"/>
    <property type="evidence" value="ECO:0007669"/>
    <property type="project" value="UniProtKB-UniPathway"/>
</dbReference>
<dbReference type="Gene3D" id="3.90.550.10">
    <property type="entry name" value="Spore Coat Polysaccharide Biosynthesis Protein SpsA, Chain A"/>
    <property type="match status" value="1"/>
</dbReference>
<accession>A0A7C4TB70</accession>